<feature type="domain" description="Helicase/UvrB N-terminal" evidence="1">
    <location>
        <begin position="80"/>
        <end position="222"/>
    </location>
</feature>
<dbReference type="InterPro" id="IPR006935">
    <property type="entry name" value="Helicase/UvrB_N"/>
</dbReference>
<dbReference type="GO" id="GO:0003677">
    <property type="term" value="F:DNA binding"/>
    <property type="evidence" value="ECO:0007669"/>
    <property type="project" value="InterPro"/>
</dbReference>
<dbReference type="GO" id="GO:0005524">
    <property type="term" value="F:ATP binding"/>
    <property type="evidence" value="ECO:0007669"/>
    <property type="project" value="InterPro"/>
</dbReference>
<evidence type="ECO:0000259" key="1">
    <source>
        <dbReference type="Pfam" id="PF04851"/>
    </source>
</evidence>
<dbReference type="InterPro" id="IPR027417">
    <property type="entry name" value="P-loop_NTPase"/>
</dbReference>
<dbReference type="GO" id="GO:0004386">
    <property type="term" value="F:helicase activity"/>
    <property type="evidence" value="ECO:0007669"/>
    <property type="project" value="UniProtKB-KW"/>
</dbReference>
<accession>A0A2L0H8K7</accession>
<dbReference type="Proteomes" id="UP000239340">
    <property type="component" value="Chromosome"/>
</dbReference>
<evidence type="ECO:0000313" key="3">
    <source>
        <dbReference type="Proteomes" id="UP000239340"/>
    </source>
</evidence>
<dbReference type="SUPFAM" id="SSF52540">
    <property type="entry name" value="P-loop containing nucleoside triphosphate hydrolases"/>
    <property type="match status" value="1"/>
</dbReference>
<sequence length="675" mass="76147">MRYTKYSVSTLKLQDDLLFFSLSKARPTSFDHLLNITWEEIDVDPTEFEGFNQRVERALRKRFAERDHFPSEENWDGLRAIIQTIKAMAAETAQTSYFVSPLPTGMGKTTAIAVAVGELIRLGEKTGIMILVDRLEQIDALIAEIGLKPHQYAVRTADKNKDLNSKGVGEDTGDDNYRNDRAQVLFTTQQRLYALASKGLGLKNMRQFDYRGKPRQVKIWDEAILPALPRTVSADDIKHLLRPLRTHGFISQRDALNALATRMEESVGNCIPTMPDIDFSAVKPFLSADQVVIVEGLERMAEGKALIRHDPFDHTVALYYDELLPPDFAPLLILDASGRLRKSYELWSHGRGNLEFLSGGRKAYHNLTIRHWNRGAGKITQRRLKDRLEIAQGVAEVAATTTEPEVLIIHQPTQTNAPATDMEHVIGETVKRRMEVEGRVPPKLHFLAWGWHTGINKFRDVKHVIVVGLNQYSKPQQEAAFRAAHGKSLATVYSDADIDAFHAGEVAHHLFQAVGRGALRKVHGDDCPKGCQLDVIFAECKPIDRDLLRATFPDAKIDPWWPLGETLIPTEQRLVDELERIAPDRVGGLPGWVKQRQLAEAVGIDARNIIEALNRPRVVQELARRGIKLVRKRGDRRGIAAIRFAEPLRGDDPLIAVDDPILRRVRRNRRRNHGG</sequence>
<gene>
    <name evidence="2" type="ORF">NXT3_CH03278</name>
</gene>
<proteinExistence type="predicted"/>
<keyword evidence="2" id="KW-0067">ATP-binding</keyword>
<name>A0A2L0H8K7_RHIFR</name>
<dbReference type="GO" id="GO:0016787">
    <property type="term" value="F:hydrolase activity"/>
    <property type="evidence" value="ECO:0007669"/>
    <property type="project" value="InterPro"/>
</dbReference>
<organism evidence="2 3">
    <name type="scientific">Rhizobium fredii</name>
    <name type="common">Sinorhizobium fredii</name>
    <dbReference type="NCBI Taxonomy" id="380"/>
    <lineage>
        <taxon>Bacteria</taxon>
        <taxon>Pseudomonadati</taxon>
        <taxon>Pseudomonadota</taxon>
        <taxon>Alphaproteobacteria</taxon>
        <taxon>Hyphomicrobiales</taxon>
        <taxon>Rhizobiaceae</taxon>
        <taxon>Sinorhizobium/Ensifer group</taxon>
        <taxon>Sinorhizobium</taxon>
    </lineage>
</organism>
<dbReference type="Pfam" id="PF04851">
    <property type="entry name" value="ResIII"/>
    <property type="match status" value="1"/>
</dbReference>
<reference evidence="2 3" key="1">
    <citation type="submission" date="2017-10" db="EMBL/GenBank/DDBJ databases">
        <title>Analysis of the genome sequences of Rhizobium populations associated to common bean (phaseolus vulgaris).</title>
        <authorList>
            <person name="Bustos P."/>
            <person name="Santamaria R.I."/>
            <person name="Miranda-Sanchez F."/>
            <person name="Perez-Carrascal O."/>
            <person name="Juarez S."/>
            <person name="Lozano L."/>
            <person name="Martinez-Flores I."/>
            <person name="Vinuesa P."/>
            <person name="Martinez-Romero E."/>
            <person name="Cevallos M.A."/>
            <person name="Romero D."/>
            <person name="Davila G."/>
            <person name="Gonzalez V."/>
        </authorList>
    </citation>
    <scope>NUCLEOTIDE SEQUENCE [LARGE SCALE GENOMIC DNA]</scope>
    <source>
        <strain evidence="2 3">NXT3</strain>
    </source>
</reference>
<dbReference type="AlphaFoldDB" id="A0A2L0H8K7"/>
<evidence type="ECO:0000313" key="2">
    <source>
        <dbReference type="EMBL" id="AUX77820.1"/>
    </source>
</evidence>
<dbReference type="RefSeq" id="WP_104839718.1">
    <property type="nucleotide sequence ID" value="NZ_CP024307.1"/>
</dbReference>
<keyword evidence="2" id="KW-0347">Helicase</keyword>
<keyword evidence="2" id="KW-0378">Hydrolase</keyword>
<protein>
    <submittedName>
        <fullName evidence="2">Helicase/UvrB domain-containing protein</fullName>
    </submittedName>
</protein>
<dbReference type="EMBL" id="CP024307">
    <property type="protein sequence ID" value="AUX77820.1"/>
    <property type="molecule type" value="Genomic_DNA"/>
</dbReference>
<keyword evidence="2" id="KW-0547">Nucleotide-binding</keyword>